<dbReference type="OrthoDB" id="4158609at2759"/>
<name>A0A086T2L1_HAPC1</name>
<evidence type="ECO:0000313" key="2">
    <source>
        <dbReference type="EMBL" id="KFH43593.1"/>
    </source>
</evidence>
<evidence type="ECO:0000256" key="1">
    <source>
        <dbReference type="SAM" id="MobiDB-lite"/>
    </source>
</evidence>
<dbReference type="AlphaFoldDB" id="A0A086T2L1"/>
<protein>
    <recommendedName>
        <fullName evidence="4">Conidiation-specific protein-like protein</fullName>
    </recommendedName>
</protein>
<evidence type="ECO:0008006" key="4">
    <source>
        <dbReference type="Google" id="ProtNLM"/>
    </source>
</evidence>
<gene>
    <name evidence="2" type="ORF">ACRE_056440</name>
</gene>
<keyword evidence="3" id="KW-1185">Reference proteome</keyword>
<comment type="caution">
    <text evidence="2">The sequence shown here is derived from an EMBL/GenBank/DDBJ whole genome shotgun (WGS) entry which is preliminary data.</text>
</comment>
<dbReference type="HOGENOM" id="CLU_2497356_0_0_1"/>
<dbReference type="EMBL" id="JPKY01000065">
    <property type="protein sequence ID" value="KFH43593.1"/>
    <property type="molecule type" value="Genomic_DNA"/>
</dbReference>
<proteinExistence type="predicted"/>
<accession>A0A086T2L1</accession>
<sequence>MAEASHKSQADAPATHTSPPRRRSSGFMPAFESLNEQRRANEANVARRQSISDQSPKGGIFSQFFHKYGVPIQSMARPHVARMNWC</sequence>
<evidence type="ECO:0000313" key="3">
    <source>
        <dbReference type="Proteomes" id="UP000029964"/>
    </source>
</evidence>
<reference evidence="3" key="1">
    <citation type="journal article" date="2014" name="Genome Announc.">
        <title>Genome sequence and annotation of Acremonium chrysogenum, producer of the beta-lactam antibiotic cephalosporin C.</title>
        <authorList>
            <person name="Terfehr D."/>
            <person name="Dahlmann T.A."/>
            <person name="Specht T."/>
            <person name="Zadra I."/>
            <person name="Kuernsteiner H."/>
            <person name="Kueck U."/>
        </authorList>
    </citation>
    <scope>NUCLEOTIDE SEQUENCE [LARGE SCALE GENOMIC DNA]</scope>
    <source>
        <strain evidence="3">ATCC 11550 / CBS 779.69 / DSM 880 / IAM 14645 / JCM 23072 / IMI 49137</strain>
    </source>
</reference>
<feature type="region of interest" description="Disordered" evidence="1">
    <location>
        <begin position="1"/>
        <end position="58"/>
    </location>
</feature>
<organism evidence="2 3">
    <name type="scientific">Hapsidospora chrysogenum (strain ATCC 11550 / CBS 779.69 / DSM 880 / IAM 14645 / JCM 23072 / IMI 49137)</name>
    <name type="common">Acremonium chrysogenum</name>
    <dbReference type="NCBI Taxonomy" id="857340"/>
    <lineage>
        <taxon>Eukaryota</taxon>
        <taxon>Fungi</taxon>
        <taxon>Dikarya</taxon>
        <taxon>Ascomycota</taxon>
        <taxon>Pezizomycotina</taxon>
        <taxon>Sordariomycetes</taxon>
        <taxon>Hypocreomycetidae</taxon>
        <taxon>Hypocreales</taxon>
        <taxon>Bionectriaceae</taxon>
        <taxon>Hapsidospora</taxon>
    </lineage>
</organism>
<dbReference type="Proteomes" id="UP000029964">
    <property type="component" value="Unassembled WGS sequence"/>
</dbReference>